<dbReference type="InterPro" id="IPR029044">
    <property type="entry name" value="Nucleotide-diphossugar_trans"/>
</dbReference>
<organism evidence="2 3">
    <name type="scientific">Lentzea rhizosphaerae</name>
    <dbReference type="NCBI Taxonomy" id="2041025"/>
    <lineage>
        <taxon>Bacteria</taxon>
        <taxon>Bacillati</taxon>
        <taxon>Actinomycetota</taxon>
        <taxon>Actinomycetes</taxon>
        <taxon>Pseudonocardiales</taxon>
        <taxon>Pseudonocardiaceae</taxon>
        <taxon>Lentzea</taxon>
    </lineage>
</organism>
<proteinExistence type="predicted"/>
<keyword evidence="3" id="KW-1185">Reference proteome</keyword>
<evidence type="ECO:0000313" key="2">
    <source>
        <dbReference type="EMBL" id="MFC3895546.1"/>
    </source>
</evidence>
<evidence type="ECO:0000259" key="1">
    <source>
        <dbReference type="Pfam" id="PF00535"/>
    </source>
</evidence>
<dbReference type="SUPFAM" id="SSF53448">
    <property type="entry name" value="Nucleotide-diphospho-sugar transferases"/>
    <property type="match status" value="1"/>
</dbReference>
<protein>
    <submittedName>
        <fullName evidence="2">Glycosyltransferase family 2 protein</fullName>
    </submittedName>
</protein>
<dbReference type="Gene3D" id="3.90.550.10">
    <property type="entry name" value="Spore Coat Polysaccharide Biosynthesis Protein SpsA, Chain A"/>
    <property type="match status" value="1"/>
</dbReference>
<comment type="caution">
    <text evidence="2">The sequence shown here is derived from an EMBL/GenBank/DDBJ whole genome shotgun (WGS) entry which is preliminary data.</text>
</comment>
<sequence length="243" mass="26514">MISVITPVHSPEPGHLTEAYRSLAAQELPDGWAWEWLVQEDGRTGVAEELLPSDERISHGSGRHGGVAITRNLALSRARGELVKNLDQDDVLMPGVLARDIAAITGNDRVRWTTSRVLDLLPDGELVGFDGDPPHGPLEPGVVLDHWRRNDFRLPVHPTTLCIERDLAVMLGGWMAVPGSDDTGLLIAASVLTPGFFDATVGLHYRKWPGQGSAAGSEHYETVEWNARMKLIDERAAALQSLT</sequence>
<dbReference type="RefSeq" id="WP_382377085.1">
    <property type="nucleotide sequence ID" value="NZ_JBHRZI010000025.1"/>
</dbReference>
<dbReference type="Pfam" id="PF00535">
    <property type="entry name" value="Glycos_transf_2"/>
    <property type="match status" value="1"/>
</dbReference>
<evidence type="ECO:0000313" key="3">
    <source>
        <dbReference type="Proteomes" id="UP001595690"/>
    </source>
</evidence>
<dbReference type="InterPro" id="IPR001173">
    <property type="entry name" value="Glyco_trans_2-like"/>
</dbReference>
<accession>A0ABV8C0T3</accession>
<dbReference type="EMBL" id="JBHRZI010000025">
    <property type="protein sequence ID" value="MFC3895546.1"/>
    <property type="molecule type" value="Genomic_DNA"/>
</dbReference>
<feature type="domain" description="Glycosyltransferase 2-like" evidence="1">
    <location>
        <begin position="3"/>
        <end position="106"/>
    </location>
</feature>
<gene>
    <name evidence="2" type="ORF">ACFOWZ_29070</name>
</gene>
<name>A0ABV8C0T3_9PSEU</name>
<reference evidence="3" key="1">
    <citation type="journal article" date="2019" name="Int. J. Syst. Evol. Microbiol.">
        <title>The Global Catalogue of Microorganisms (GCM) 10K type strain sequencing project: providing services to taxonomists for standard genome sequencing and annotation.</title>
        <authorList>
            <consortium name="The Broad Institute Genomics Platform"/>
            <consortium name="The Broad Institute Genome Sequencing Center for Infectious Disease"/>
            <person name="Wu L."/>
            <person name="Ma J."/>
        </authorList>
    </citation>
    <scope>NUCLEOTIDE SEQUENCE [LARGE SCALE GENOMIC DNA]</scope>
    <source>
        <strain evidence="3">CGMCC 4.7405</strain>
    </source>
</reference>
<dbReference type="Proteomes" id="UP001595690">
    <property type="component" value="Unassembled WGS sequence"/>
</dbReference>